<evidence type="ECO:0000313" key="1">
    <source>
        <dbReference type="EMBL" id="SCY93539.1"/>
    </source>
</evidence>
<dbReference type="STRING" id="582692.SAMN05720606_112179"/>
<keyword evidence="2" id="KW-1185">Reference proteome</keyword>
<organism evidence="1 2">
    <name type="scientific">Paenibacillus polysaccharolyticus</name>
    <dbReference type="NCBI Taxonomy" id="582692"/>
    <lineage>
        <taxon>Bacteria</taxon>
        <taxon>Bacillati</taxon>
        <taxon>Bacillota</taxon>
        <taxon>Bacilli</taxon>
        <taxon>Bacillales</taxon>
        <taxon>Paenibacillaceae</taxon>
        <taxon>Paenibacillus</taxon>
    </lineage>
</organism>
<accession>A0A1G5K104</accession>
<evidence type="ECO:0000313" key="2">
    <source>
        <dbReference type="Proteomes" id="UP000198538"/>
    </source>
</evidence>
<dbReference type="Proteomes" id="UP000198538">
    <property type="component" value="Unassembled WGS sequence"/>
</dbReference>
<sequence>MGTSAVILTNKDKYSPEQLLADTIVAAFHSDSALYFYNNKTYTNEGEFLYTTLNINRKSFTGDNESSLIFHIHSISSSSTEFYYHEDLGLDTSESLCQVGHIEDIYGNQELILNFIHEYLKLNPDDYFWIADNDWVYSLEDIQKLKSLPYDPDWCYQNPKDLLSNDHKNNKEY</sequence>
<dbReference type="EMBL" id="FMVM01000012">
    <property type="protein sequence ID" value="SCY93539.1"/>
    <property type="molecule type" value="Genomic_DNA"/>
</dbReference>
<protein>
    <submittedName>
        <fullName evidence="1">Uncharacterized protein</fullName>
    </submittedName>
</protein>
<dbReference type="RefSeq" id="WP_090922627.1">
    <property type="nucleotide sequence ID" value="NZ_FMVM01000012.1"/>
</dbReference>
<proteinExistence type="predicted"/>
<dbReference type="AlphaFoldDB" id="A0A1G5K104"/>
<gene>
    <name evidence="1" type="ORF">SAMN05720606_112179</name>
</gene>
<reference evidence="2" key="1">
    <citation type="submission" date="2016-10" db="EMBL/GenBank/DDBJ databases">
        <authorList>
            <person name="Varghese N."/>
            <person name="Submissions S."/>
        </authorList>
    </citation>
    <scope>NUCLEOTIDE SEQUENCE [LARGE SCALE GENOMIC DNA]</scope>
    <source>
        <strain evidence="2">BL9</strain>
    </source>
</reference>
<name>A0A1G5K104_9BACL</name>